<evidence type="ECO:0000256" key="8">
    <source>
        <dbReference type="ARBA" id="ARBA00022777"/>
    </source>
</evidence>
<comment type="caution">
    <text evidence="20">The sequence shown here is derived from an EMBL/GenBank/DDBJ whole genome shotgun (WGS) entry which is preliminary data.</text>
</comment>
<dbReference type="InterPro" id="IPR001480">
    <property type="entry name" value="Bulb-type_lectin_dom"/>
</dbReference>
<dbReference type="InterPro" id="IPR036426">
    <property type="entry name" value="Bulb-type_lectin_dom_sf"/>
</dbReference>
<dbReference type="GO" id="GO:0005524">
    <property type="term" value="F:ATP binding"/>
    <property type="evidence" value="ECO:0007669"/>
    <property type="project" value="UniProtKB-KW"/>
</dbReference>
<keyword evidence="11 16" id="KW-0472">Membrane</keyword>
<evidence type="ECO:0000256" key="6">
    <source>
        <dbReference type="ARBA" id="ARBA00022729"/>
    </source>
</evidence>
<dbReference type="InterPro" id="IPR011009">
    <property type="entry name" value="Kinase-like_dom_sf"/>
</dbReference>
<evidence type="ECO:0000256" key="16">
    <source>
        <dbReference type="SAM" id="Phobius"/>
    </source>
</evidence>
<evidence type="ECO:0000256" key="5">
    <source>
        <dbReference type="ARBA" id="ARBA00022692"/>
    </source>
</evidence>
<protein>
    <recommendedName>
        <fullName evidence="15">Receptor-like serine/threonine-protein kinase</fullName>
        <ecNumber evidence="15">2.7.11.1</ecNumber>
    </recommendedName>
</protein>
<dbReference type="SMART" id="SM00108">
    <property type="entry name" value="B_lectin"/>
    <property type="match status" value="1"/>
</dbReference>
<dbReference type="Pfam" id="PF07714">
    <property type="entry name" value="PK_Tyr_Ser-Thr"/>
    <property type="match status" value="1"/>
</dbReference>
<dbReference type="EC" id="2.7.11.1" evidence="15"/>
<keyword evidence="8 15" id="KW-0418">Kinase</keyword>
<reference evidence="20 21" key="1">
    <citation type="submission" date="2024-01" db="EMBL/GenBank/DDBJ databases">
        <title>Genome assemblies of Stephania.</title>
        <authorList>
            <person name="Yang L."/>
        </authorList>
    </citation>
    <scope>NUCLEOTIDE SEQUENCE [LARGE SCALE GENOMIC DNA]</scope>
    <source>
        <strain evidence="20">YNDBR</strain>
        <tissue evidence="20">Leaf</tissue>
    </source>
</reference>
<dbReference type="InterPro" id="IPR000858">
    <property type="entry name" value="S_locus_glycoprot_dom"/>
</dbReference>
<dbReference type="Gene3D" id="3.30.200.20">
    <property type="entry name" value="Phosphorylase Kinase, domain 1"/>
    <property type="match status" value="1"/>
</dbReference>
<dbReference type="PROSITE" id="PS00108">
    <property type="entry name" value="PROTEIN_KINASE_ST"/>
    <property type="match status" value="1"/>
</dbReference>
<evidence type="ECO:0000256" key="2">
    <source>
        <dbReference type="ARBA" id="ARBA00022475"/>
    </source>
</evidence>
<dbReference type="GO" id="GO:0005886">
    <property type="term" value="C:plasma membrane"/>
    <property type="evidence" value="ECO:0007669"/>
    <property type="project" value="UniProtKB-SubCell"/>
</dbReference>
<keyword evidence="9 15" id="KW-0067">ATP-binding</keyword>
<dbReference type="InterPro" id="IPR024171">
    <property type="entry name" value="SRK-like_kinase"/>
</dbReference>
<dbReference type="FunFam" id="3.30.200.20:FF:000330">
    <property type="entry name" value="G-type lectin S-receptor-like serine/threonine-protein kinase At4g03230"/>
    <property type="match status" value="1"/>
</dbReference>
<dbReference type="Gene3D" id="2.90.10.10">
    <property type="entry name" value="Bulb-type lectin domain"/>
    <property type="match status" value="1"/>
</dbReference>
<dbReference type="InterPro" id="IPR000719">
    <property type="entry name" value="Prot_kinase_dom"/>
</dbReference>
<dbReference type="PROSITE" id="PS50948">
    <property type="entry name" value="PAN"/>
    <property type="match status" value="1"/>
</dbReference>
<keyword evidence="5 16" id="KW-0812">Transmembrane</keyword>
<dbReference type="SMART" id="SM00220">
    <property type="entry name" value="S_TKc"/>
    <property type="match status" value="1"/>
</dbReference>
<dbReference type="FunFam" id="1.10.510.10:FF:000060">
    <property type="entry name" value="G-type lectin S-receptor-like serine/threonine-protein kinase"/>
    <property type="match status" value="1"/>
</dbReference>
<dbReference type="InterPro" id="IPR003609">
    <property type="entry name" value="Pan_app"/>
</dbReference>
<keyword evidence="13" id="KW-0675">Receptor</keyword>
<comment type="catalytic activity">
    <reaction evidence="15">
        <text>L-seryl-[protein] + ATP = O-phospho-L-seryl-[protein] + ADP + H(+)</text>
        <dbReference type="Rhea" id="RHEA:17989"/>
        <dbReference type="Rhea" id="RHEA-COMP:9863"/>
        <dbReference type="Rhea" id="RHEA-COMP:11604"/>
        <dbReference type="ChEBI" id="CHEBI:15378"/>
        <dbReference type="ChEBI" id="CHEBI:29999"/>
        <dbReference type="ChEBI" id="CHEBI:30616"/>
        <dbReference type="ChEBI" id="CHEBI:83421"/>
        <dbReference type="ChEBI" id="CHEBI:456216"/>
        <dbReference type="EC" id="2.7.11.1"/>
    </reaction>
</comment>
<evidence type="ECO:0000256" key="12">
    <source>
        <dbReference type="ARBA" id="ARBA00023157"/>
    </source>
</evidence>
<dbReference type="PIRSF" id="PIRSF000641">
    <property type="entry name" value="SRK"/>
    <property type="match status" value="1"/>
</dbReference>
<dbReference type="FunFam" id="2.90.10.10:FF:000005">
    <property type="entry name" value="G-type lectin S-receptor-like serine/threonine-protein kinase"/>
    <property type="match status" value="1"/>
</dbReference>
<dbReference type="InterPro" id="IPR001245">
    <property type="entry name" value="Ser-Thr/Tyr_kinase_cat_dom"/>
</dbReference>
<feature type="domain" description="Bulb-type lectin" evidence="18">
    <location>
        <begin position="32"/>
        <end position="154"/>
    </location>
</feature>
<evidence type="ECO:0000259" key="19">
    <source>
        <dbReference type="PROSITE" id="PS50948"/>
    </source>
</evidence>
<dbReference type="SMART" id="SM00473">
    <property type="entry name" value="PAN_AP"/>
    <property type="match status" value="1"/>
</dbReference>
<dbReference type="AlphaFoldDB" id="A0AAP0PRR1"/>
<evidence type="ECO:0000256" key="3">
    <source>
        <dbReference type="ARBA" id="ARBA00022527"/>
    </source>
</evidence>
<feature type="domain" description="Apple" evidence="19">
    <location>
        <begin position="345"/>
        <end position="426"/>
    </location>
</feature>
<dbReference type="PROSITE" id="PS50011">
    <property type="entry name" value="PROTEIN_KINASE_DOM"/>
    <property type="match status" value="1"/>
</dbReference>
<dbReference type="EMBL" id="JBBNAF010000004">
    <property type="protein sequence ID" value="KAK9152095.1"/>
    <property type="molecule type" value="Genomic_DNA"/>
</dbReference>
<dbReference type="Proteomes" id="UP001420932">
    <property type="component" value="Unassembled WGS sequence"/>
</dbReference>
<keyword evidence="21" id="KW-1185">Reference proteome</keyword>
<feature type="transmembrane region" description="Helical" evidence="16">
    <location>
        <begin position="7"/>
        <end position="27"/>
    </location>
</feature>
<comment type="subcellular location">
    <subcellularLocation>
        <location evidence="1">Cell membrane</location>
        <topology evidence="1">Single-pass type I membrane protein</topology>
    </subcellularLocation>
</comment>
<dbReference type="GO" id="GO:0004674">
    <property type="term" value="F:protein serine/threonine kinase activity"/>
    <property type="evidence" value="ECO:0007669"/>
    <property type="project" value="UniProtKB-KW"/>
</dbReference>
<sequence>MEVKEKLLFLFVVLPNFIATLLVLQSISCNAVVSITAMQNITDGETTTSDDGSFAMGFFSPGNLTKRYFGIWFAKLTQQTVVWTANSESPLNGSSGVFMISSDGNFMVVDGKRDKVLWSSNLLVSSNNSIGELLDSGNLVLRAREKVLWQSFDHPTDTFLAGMKFGLNVRTGENQLLTAWKSIDDPSPGNFTLGFDTNKIAQIIIWNGSKRIWRSGQWNGQIFTGIPGMTSFHLYGFNIIYDDDEGKLYCIYTDKDNSTVSRFVLSPQGKLERLYWNASLSDWDLSWLEPYHECDMYGKCGPNGYCNQYVTPMCCCHPGFRPLDPREWDSGNWSGGCVRKKELKCSNGSVSSDGFLKLSGIKLPDISKTILSIDRDYICEAACTSNCSCVAYAYDTMGLGCLVWDGDIMDVQKFSNGGQDVYLRLDKSDLKRPEKWKLLVPALALATLGVAVVLLYSFTTWRRVRRKREGNQKDSQELHFLDQGSAKNSNRNYLDQTELDDGINNGKSPDLPTFGLDSIQIATNGFSFANKLGQGGFGPVYKGKLSSGQEIAVKRLSKGSGQGMMEFENEVILIAKLQHRNLVRLLGCCMQEEERMLIYEYMPNKSLDAFLFDRTKRVHLDWRTRFNIIEGIARGLLYLHRDSRLRIIHRDLKASNILLDADMNPKISDFGMARIFCGNENQENTMKVVGTYGYLAPEYAMEGLFSVKSDVFSFGVILLEILSGKRNSSFCHPDKAINLLGHAWEVWSESRMHDLLDPMMQNLPSTTEVVLRCVKVGLLCVQDDPSDRPTMDAIMFMLGSDAAVFPMPKKPAFSTGRTTRESDDQQASSSEICSANAVTISTIHGR</sequence>
<dbReference type="SUPFAM" id="SSF57414">
    <property type="entry name" value="Hairpin loop containing domain-like"/>
    <property type="match status" value="1"/>
</dbReference>
<dbReference type="SUPFAM" id="SSF56112">
    <property type="entry name" value="Protein kinase-like (PK-like)"/>
    <property type="match status" value="1"/>
</dbReference>
<proteinExistence type="inferred from homology"/>
<dbReference type="Pfam" id="PF11883">
    <property type="entry name" value="DUF3403"/>
    <property type="match status" value="1"/>
</dbReference>
<organism evidence="20 21">
    <name type="scientific">Stephania yunnanensis</name>
    <dbReference type="NCBI Taxonomy" id="152371"/>
    <lineage>
        <taxon>Eukaryota</taxon>
        <taxon>Viridiplantae</taxon>
        <taxon>Streptophyta</taxon>
        <taxon>Embryophyta</taxon>
        <taxon>Tracheophyta</taxon>
        <taxon>Spermatophyta</taxon>
        <taxon>Magnoliopsida</taxon>
        <taxon>Ranunculales</taxon>
        <taxon>Menispermaceae</taxon>
        <taxon>Menispermoideae</taxon>
        <taxon>Cissampelideae</taxon>
        <taxon>Stephania</taxon>
    </lineage>
</organism>
<comment type="similarity">
    <text evidence="15">Belongs to the protein kinase superfamily. Ser/Thr protein kinase family.</text>
</comment>
<keyword evidence="12" id="KW-1015">Disulfide bond</keyword>
<dbReference type="InterPro" id="IPR008271">
    <property type="entry name" value="Ser/Thr_kinase_AS"/>
</dbReference>
<keyword evidence="7 15" id="KW-0547">Nucleotide-binding</keyword>
<dbReference type="PANTHER" id="PTHR27002:SF932">
    <property type="entry name" value="RECEPTOR-LIKE SERINE_THREONINE-PROTEIN KINASE"/>
    <property type="match status" value="1"/>
</dbReference>
<evidence type="ECO:0000256" key="11">
    <source>
        <dbReference type="ARBA" id="ARBA00023136"/>
    </source>
</evidence>
<feature type="domain" description="Protein kinase" evidence="17">
    <location>
        <begin position="526"/>
        <end position="805"/>
    </location>
</feature>
<evidence type="ECO:0000259" key="18">
    <source>
        <dbReference type="PROSITE" id="PS50927"/>
    </source>
</evidence>
<dbReference type="Pfam" id="PF01453">
    <property type="entry name" value="B_lectin"/>
    <property type="match status" value="1"/>
</dbReference>
<dbReference type="PANTHER" id="PTHR27002">
    <property type="entry name" value="RECEPTOR-LIKE SERINE/THREONINE-PROTEIN KINASE SD1-8"/>
    <property type="match status" value="1"/>
</dbReference>
<dbReference type="GO" id="GO:0048544">
    <property type="term" value="P:recognition of pollen"/>
    <property type="evidence" value="ECO:0007669"/>
    <property type="project" value="InterPro"/>
</dbReference>
<keyword evidence="6" id="KW-0732">Signal</keyword>
<accession>A0AAP0PRR1</accession>
<dbReference type="CDD" id="cd00028">
    <property type="entry name" value="B_lectin"/>
    <property type="match status" value="1"/>
</dbReference>
<keyword evidence="10 16" id="KW-1133">Transmembrane helix</keyword>
<dbReference type="CDD" id="cd14066">
    <property type="entry name" value="STKc_IRAK"/>
    <property type="match status" value="1"/>
</dbReference>
<evidence type="ECO:0000256" key="1">
    <source>
        <dbReference type="ARBA" id="ARBA00004251"/>
    </source>
</evidence>
<dbReference type="Pfam" id="PF08276">
    <property type="entry name" value="PAN_2"/>
    <property type="match status" value="1"/>
</dbReference>
<dbReference type="CDD" id="cd01098">
    <property type="entry name" value="PAN_AP_plant"/>
    <property type="match status" value="1"/>
</dbReference>
<dbReference type="Pfam" id="PF00954">
    <property type="entry name" value="S_locus_glycop"/>
    <property type="match status" value="1"/>
</dbReference>
<keyword evidence="3 15" id="KW-0723">Serine/threonine-protein kinase</keyword>
<evidence type="ECO:0000256" key="13">
    <source>
        <dbReference type="ARBA" id="ARBA00023170"/>
    </source>
</evidence>
<name>A0AAP0PRR1_9MAGN</name>
<evidence type="ECO:0000313" key="20">
    <source>
        <dbReference type="EMBL" id="KAK9152095.1"/>
    </source>
</evidence>
<gene>
    <name evidence="20" type="ORF">Syun_010404</name>
</gene>
<keyword evidence="14" id="KW-0325">Glycoprotein</keyword>
<keyword evidence="2" id="KW-1003">Cell membrane</keyword>
<evidence type="ECO:0000256" key="15">
    <source>
        <dbReference type="PIRNR" id="PIRNR000641"/>
    </source>
</evidence>
<dbReference type="InterPro" id="IPR021820">
    <property type="entry name" value="S-locus_recpt_kinase_C"/>
</dbReference>
<dbReference type="Gene3D" id="1.10.510.10">
    <property type="entry name" value="Transferase(Phosphotransferase) domain 1"/>
    <property type="match status" value="1"/>
</dbReference>
<keyword evidence="4 15" id="KW-0808">Transferase</keyword>
<feature type="transmembrane region" description="Helical" evidence="16">
    <location>
        <begin position="438"/>
        <end position="458"/>
    </location>
</feature>
<evidence type="ECO:0000313" key="21">
    <source>
        <dbReference type="Proteomes" id="UP001420932"/>
    </source>
</evidence>
<evidence type="ECO:0000259" key="17">
    <source>
        <dbReference type="PROSITE" id="PS50011"/>
    </source>
</evidence>
<evidence type="ECO:0000256" key="10">
    <source>
        <dbReference type="ARBA" id="ARBA00022989"/>
    </source>
</evidence>
<evidence type="ECO:0000256" key="14">
    <source>
        <dbReference type="ARBA" id="ARBA00023180"/>
    </source>
</evidence>
<comment type="catalytic activity">
    <reaction evidence="15">
        <text>L-threonyl-[protein] + ATP = O-phospho-L-threonyl-[protein] + ADP + H(+)</text>
        <dbReference type="Rhea" id="RHEA:46608"/>
        <dbReference type="Rhea" id="RHEA-COMP:11060"/>
        <dbReference type="Rhea" id="RHEA-COMP:11605"/>
        <dbReference type="ChEBI" id="CHEBI:15378"/>
        <dbReference type="ChEBI" id="CHEBI:30013"/>
        <dbReference type="ChEBI" id="CHEBI:30616"/>
        <dbReference type="ChEBI" id="CHEBI:61977"/>
        <dbReference type="ChEBI" id="CHEBI:456216"/>
        <dbReference type="EC" id="2.7.11.1"/>
    </reaction>
</comment>
<dbReference type="SUPFAM" id="SSF51110">
    <property type="entry name" value="alpha-D-mannose-specific plant lectins"/>
    <property type="match status" value="1"/>
</dbReference>
<evidence type="ECO:0000256" key="7">
    <source>
        <dbReference type="ARBA" id="ARBA00022741"/>
    </source>
</evidence>
<dbReference type="PROSITE" id="PS50927">
    <property type="entry name" value="BULB_LECTIN"/>
    <property type="match status" value="1"/>
</dbReference>
<evidence type="ECO:0000256" key="4">
    <source>
        <dbReference type="ARBA" id="ARBA00022679"/>
    </source>
</evidence>
<evidence type="ECO:0000256" key="9">
    <source>
        <dbReference type="ARBA" id="ARBA00022840"/>
    </source>
</evidence>